<dbReference type="Proteomes" id="UP001337681">
    <property type="component" value="Unassembled WGS sequence"/>
</dbReference>
<accession>A0ABU7H3T4</accession>
<dbReference type="SUPFAM" id="SSF56954">
    <property type="entry name" value="Outer membrane efflux proteins (OEP)"/>
    <property type="match status" value="1"/>
</dbReference>
<feature type="coiled-coil region" evidence="8">
    <location>
        <begin position="201"/>
        <end position="228"/>
    </location>
</feature>
<keyword evidence="7" id="KW-0998">Cell outer membrane</keyword>
<evidence type="ECO:0000256" key="6">
    <source>
        <dbReference type="ARBA" id="ARBA00023136"/>
    </source>
</evidence>
<dbReference type="EMBL" id="JAZDQU010000002">
    <property type="protein sequence ID" value="MEE1885914.1"/>
    <property type="molecule type" value="Genomic_DNA"/>
</dbReference>
<evidence type="ECO:0000256" key="4">
    <source>
        <dbReference type="ARBA" id="ARBA00022452"/>
    </source>
</evidence>
<keyword evidence="4" id="KW-1134">Transmembrane beta strand</keyword>
<evidence type="ECO:0000256" key="7">
    <source>
        <dbReference type="ARBA" id="ARBA00023237"/>
    </source>
</evidence>
<keyword evidence="6" id="KW-0472">Membrane</keyword>
<dbReference type="InterPro" id="IPR003423">
    <property type="entry name" value="OMP_efflux"/>
</dbReference>
<keyword evidence="5" id="KW-0812">Transmembrane</keyword>
<organism evidence="9 10">
    <name type="scientific">Pedobacter flavus</name>
    <dbReference type="NCBI Taxonomy" id="3113906"/>
    <lineage>
        <taxon>Bacteria</taxon>
        <taxon>Pseudomonadati</taxon>
        <taxon>Bacteroidota</taxon>
        <taxon>Sphingobacteriia</taxon>
        <taxon>Sphingobacteriales</taxon>
        <taxon>Sphingobacteriaceae</taxon>
        <taxon>Pedobacter</taxon>
    </lineage>
</organism>
<proteinExistence type="inferred from homology"/>
<evidence type="ECO:0000256" key="3">
    <source>
        <dbReference type="ARBA" id="ARBA00022448"/>
    </source>
</evidence>
<evidence type="ECO:0000256" key="1">
    <source>
        <dbReference type="ARBA" id="ARBA00004442"/>
    </source>
</evidence>
<gene>
    <name evidence="9" type="ORF">VRU49_10850</name>
</gene>
<dbReference type="Pfam" id="PF02321">
    <property type="entry name" value="OEP"/>
    <property type="match status" value="2"/>
</dbReference>
<keyword evidence="8" id="KW-0175">Coiled coil</keyword>
<evidence type="ECO:0000313" key="10">
    <source>
        <dbReference type="Proteomes" id="UP001337681"/>
    </source>
</evidence>
<comment type="similarity">
    <text evidence="2">Belongs to the outer membrane factor (OMF) (TC 1.B.17) family.</text>
</comment>
<evidence type="ECO:0000313" key="9">
    <source>
        <dbReference type="EMBL" id="MEE1885914.1"/>
    </source>
</evidence>
<evidence type="ECO:0000256" key="2">
    <source>
        <dbReference type="ARBA" id="ARBA00007613"/>
    </source>
</evidence>
<dbReference type="InterPro" id="IPR051906">
    <property type="entry name" value="TolC-like"/>
</dbReference>
<sequence length="456" mass="50366">MKISIQSSIKRVLITILIASTTKVAFSQELTLTFKDALKYAVENNTNLRKAKLDIEGGRYKTKEVRAQALPQITGNGTLTDQFIKPQFVLPGDAFGKPGQVVAIESGTTFNASAGVALSQQLFNQQVFTGLQAAKASESFYNLSAELTEEAVILQAATAYYQVLVTRQQIGVIDANISSVSQVEKTVADQYKNGLAKRIDLDRVRVNLTNLRTQRDQLINAVTQQENMLKYIIGMPISTVVSIPNAELKDIESNLAIKLADSVNLAGRVEFKLLLKQKELLNYQKKAYVAEYYPTLGLVGNYSYNGMSNKFNLFNRSSDAFWYDMGSIGLSLKIPIFNGGATRARIKQAEIDLKQLDEDIRDNSLSLNLANENAKIQIKNSLNTLNAQLANVKLAEEVYTSTQNNYKNGLATLTDLLDAETARTSAQNSYSQAILNYKLAEIQLEKSNGTIKSLLN</sequence>
<dbReference type="Gene3D" id="1.20.1600.10">
    <property type="entry name" value="Outer membrane efflux proteins (OEP)"/>
    <property type="match status" value="1"/>
</dbReference>
<keyword evidence="10" id="KW-1185">Reference proteome</keyword>
<dbReference type="RefSeq" id="WP_330146805.1">
    <property type="nucleotide sequence ID" value="NZ_JAZDQU010000002.1"/>
</dbReference>
<reference evidence="9 10" key="1">
    <citation type="submission" date="2024-01" db="EMBL/GenBank/DDBJ databases">
        <title>Pedobacter sp. nov., isolated from oil-contaminated soil.</title>
        <authorList>
            <person name="Le N.T.T."/>
        </authorList>
    </citation>
    <scope>NUCLEOTIDE SEQUENCE [LARGE SCALE GENOMIC DNA]</scope>
    <source>
        <strain evidence="9 10">VNH31</strain>
    </source>
</reference>
<evidence type="ECO:0000256" key="8">
    <source>
        <dbReference type="SAM" id="Coils"/>
    </source>
</evidence>
<dbReference type="PANTHER" id="PTHR30026">
    <property type="entry name" value="OUTER MEMBRANE PROTEIN TOLC"/>
    <property type="match status" value="1"/>
</dbReference>
<comment type="caution">
    <text evidence="9">The sequence shown here is derived from an EMBL/GenBank/DDBJ whole genome shotgun (WGS) entry which is preliminary data.</text>
</comment>
<protein>
    <submittedName>
        <fullName evidence="9">TolC family protein</fullName>
    </submittedName>
</protein>
<name>A0ABU7H3T4_9SPHI</name>
<dbReference type="PANTHER" id="PTHR30026:SF20">
    <property type="entry name" value="OUTER MEMBRANE PROTEIN TOLC"/>
    <property type="match status" value="1"/>
</dbReference>
<evidence type="ECO:0000256" key="5">
    <source>
        <dbReference type="ARBA" id="ARBA00022692"/>
    </source>
</evidence>
<keyword evidence="3" id="KW-0813">Transport</keyword>
<comment type="subcellular location">
    <subcellularLocation>
        <location evidence="1">Cell outer membrane</location>
    </subcellularLocation>
</comment>